<sequence length="186" mass="20719">MKLYLIRHALPLIKSGVCYGATDMAADAESTQQSANTLAKELPPGIKLVCSPMQRCRQLAQSLIKQRPELKLCIDERLVEMNFGVWEGQRWDKIARTDLDAWTANFRYWRCGGAESVDDILRRVGAAVNETRTNNQTTAWITHAGVIRATNLILSGQADIKSASEWPTQAPSWGGWCETEVLSNLA</sequence>
<keyword evidence="1" id="KW-0378">Hydrolase</keyword>
<dbReference type="EC" id="3.1.3.3" evidence="1"/>
<evidence type="ECO:0000313" key="2">
    <source>
        <dbReference type="Proteomes" id="UP000502041"/>
    </source>
</evidence>
<gene>
    <name evidence="1" type="primary">pspB</name>
    <name evidence="1" type="ORF">HC248_01304</name>
</gene>
<dbReference type="PANTHER" id="PTHR48100:SF1">
    <property type="entry name" value="HISTIDINE PHOSPHATASE FAMILY PROTEIN-RELATED"/>
    <property type="match status" value="1"/>
</dbReference>
<reference evidence="1 2" key="1">
    <citation type="submission" date="2020-04" db="EMBL/GenBank/DDBJ databases">
        <title>Complete genome of a Psychrophilic, Marine, Gas Vacuolate Bacterium Polaromonas vacuolata KCTC 22033T.</title>
        <authorList>
            <person name="Hwang K."/>
            <person name="Kim K.M."/>
        </authorList>
    </citation>
    <scope>NUCLEOTIDE SEQUENCE [LARGE SCALE GENOMIC DNA]</scope>
    <source>
        <strain evidence="1 2">KCTC 22033</strain>
    </source>
</reference>
<dbReference type="SMART" id="SM00855">
    <property type="entry name" value="PGAM"/>
    <property type="match status" value="1"/>
</dbReference>
<name>A0A6H2H867_9BURK</name>
<dbReference type="SUPFAM" id="SSF53254">
    <property type="entry name" value="Phosphoglycerate mutase-like"/>
    <property type="match status" value="1"/>
</dbReference>
<organism evidence="1 2">
    <name type="scientific">Polaromonas vacuolata</name>
    <dbReference type="NCBI Taxonomy" id="37448"/>
    <lineage>
        <taxon>Bacteria</taxon>
        <taxon>Pseudomonadati</taxon>
        <taxon>Pseudomonadota</taxon>
        <taxon>Betaproteobacteria</taxon>
        <taxon>Burkholderiales</taxon>
        <taxon>Comamonadaceae</taxon>
        <taxon>Polaromonas</taxon>
    </lineage>
</organism>
<dbReference type="InterPro" id="IPR013078">
    <property type="entry name" value="His_Pase_superF_clade-1"/>
</dbReference>
<dbReference type="RefSeq" id="WP_168921796.1">
    <property type="nucleotide sequence ID" value="NZ_CP051461.1"/>
</dbReference>
<dbReference type="GO" id="GO:0005737">
    <property type="term" value="C:cytoplasm"/>
    <property type="evidence" value="ECO:0007669"/>
    <property type="project" value="TreeGrafter"/>
</dbReference>
<protein>
    <submittedName>
        <fullName evidence="1">Phosphoserine phosphatase 2</fullName>
        <ecNumber evidence="1">3.1.3.3</ecNumber>
    </submittedName>
</protein>
<dbReference type="InterPro" id="IPR050275">
    <property type="entry name" value="PGM_Phosphatase"/>
</dbReference>
<evidence type="ECO:0000313" key="1">
    <source>
        <dbReference type="EMBL" id="QJC56020.1"/>
    </source>
</evidence>
<accession>A0A6H2H867</accession>
<dbReference type="Proteomes" id="UP000502041">
    <property type="component" value="Chromosome"/>
</dbReference>
<dbReference type="Pfam" id="PF00300">
    <property type="entry name" value="His_Phos_1"/>
    <property type="match status" value="1"/>
</dbReference>
<dbReference type="KEGG" id="pvac:HC248_01304"/>
<dbReference type="PANTHER" id="PTHR48100">
    <property type="entry name" value="BROAD-SPECIFICITY PHOSPHATASE YOR283W-RELATED"/>
    <property type="match status" value="1"/>
</dbReference>
<keyword evidence="2" id="KW-1185">Reference proteome</keyword>
<proteinExistence type="predicted"/>
<dbReference type="GO" id="GO:0016791">
    <property type="term" value="F:phosphatase activity"/>
    <property type="evidence" value="ECO:0007669"/>
    <property type="project" value="TreeGrafter"/>
</dbReference>
<dbReference type="AlphaFoldDB" id="A0A6H2H867"/>
<dbReference type="Gene3D" id="3.40.50.1240">
    <property type="entry name" value="Phosphoglycerate mutase-like"/>
    <property type="match status" value="1"/>
</dbReference>
<dbReference type="EMBL" id="CP051461">
    <property type="protein sequence ID" value="QJC56020.1"/>
    <property type="molecule type" value="Genomic_DNA"/>
</dbReference>
<dbReference type="InterPro" id="IPR029033">
    <property type="entry name" value="His_PPase_superfam"/>
</dbReference>